<protein>
    <submittedName>
        <fullName evidence="2">Uncharacterized protein</fullName>
    </submittedName>
</protein>
<organism evidence="2 3">
    <name type="scientific">Enterocloster bolteae</name>
    <dbReference type="NCBI Taxonomy" id="208479"/>
    <lineage>
        <taxon>Bacteria</taxon>
        <taxon>Bacillati</taxon>
        <taxon>Bacillota</taxon>
        <taxon>Clostridia</taxon>
        <taxon>Lachnospirales</taxon>
        <taxon>Lachnospiraceae</taxon>
        <taxon>Enterocloster</taxon>
    </lineage>
</organism>
<dbReference type="EMBL" id="QSHZ01000003">
    <property type="protein sequence ID" value="RHC57928.1"/>
    <property type="molecule type" value="Genomic_DNA"/>
</dbReference>
<feature type="signal peptide" evidence="1">
    <location>
        <begin position="1"/>
        <end position="23"/>
    </location>
</feature>
<keyword evidence="1" id="KW-0732">Signal</keyword>
<comment type="caution">
    <text evidence="2">The sequence shown here is derived from an EMBL/GenBank/DDBJ whole genome shotgun (WGS) entry which is preliminary data.</text>
</comment>
<gene>
    <name evidence="2" type="ORF">DW839_03815</name>
</gene>
<proteinExistence type="predicted"/>
<feature type="chain" id="PRO_5019002506" evidence="1">
    <location>
        <begin position="24"/>
        <end position="262"/>
    </location>
</feature>
<dbReference type="SUPFAM" id="SSF69360">
    <property type="entry name" value="Cell wall binding repeat"/>
    <property type="match status" value="1"/>
</dbReference>
<dbReference type="Gene3D" id="2.10.270.10">
    <property type="entry name" value="Cholin Binding"/>
    <property type="match status" value="1"/>
</dbReference>
<dbReference type="RefSeq" id="WP_117626196.1">
    <property type="nucleotide sequence ID" value="NZ_JAUUNS010000220.1"/>
</dbReference>
<dbReference type="AlphaFoldDB" id="A0A414AZI1"/>
<dbReference type="Proteomes" id="UP000283975">
    <property type="component" value="Unassembled WGS sequence"/>
</dbReference>
<sequence length="262" mass="29964">MKKLYFLLSTTAALLSISFSAYAGQWQQEGEHWKYLNNDGTYSAHTWQWIDGNGDGISESYYFDDNGFLYLDTITPDGYSVNQDGAWVVNGVVQTRSETSGEGEYISLEVGYNAKIPVGMERVHNNILDYYKRTSARFEDAQGTRLISFSIDDYRNQADYFRTVEGTTDASFQERKADAVGTTLKATVVLRDTKEYHSGTWSHVQLTDYVGDYQKHWSNVHYFFQSNDFVLTTVRIWSTGADMDVDGFMNSLVKNSYYDSVR</sequence>
<accession>A0A414AZI1</accession>
<evidence type="ECO:0000256" key="1">
    <source>
        <dbReference type="SAM" id="SignalP"/>
    </source>
</evidence>
<name>A0A414AZI1_9FIRM</name>
<evidence type="ECO:0000313" key="2">
    <source>
        <dbReference type="EMBL" id="RHC57928.1"/>
    </source>
</evidence>
<reference evidence="2 3" key="1">
    <citation type="submission" date="2018-08" db="EMBL/GenBank/DDBJ databases">
        <title>A genome reference for cultivated species of the human gut microbiota.</title>
        <authorList>
            <person name="Zou Y."/>
            <person name="Xue W."/>
            <person name="Luo G."/>
        </authorList>
    </citation>
    <scope>NUCLEOTIDE SEQUENCE [LARGE SCALE GENOMIC DNA]</scope>
    <source>
        <strain evidence="2 3">AM35-14</strain>
    </source>
</reference>
<evidence type="ECO:0000313" key="3">
    <source>
        <dbReference type="Proteomes" id="UP000283975"/>
    </source>
</evidence>